<dbReference type="SUPFAM" id="SSF55136">
    <property type="entry name" value="Probable bacterial effector-binding domain"/>
    <property type="match status" value="1"/>
</dbReference>
<evidence type="ECO:0000313" key="2">
    <source>
        <dbReference type="EMBL" id="PXX71723.1"/>
    </source>
</evidence>
<dbReference type="SMART" id="SM00871">
    <property type="entry name" value="AraC_E_bind"/>
    <property type="match status" value="1"/>
</dbReference>
<comment type="caution">
    <text evidence="2">The sequence shown here is derived from an EMBL/GenBank/DDBJ whole genome shotgun (WGS) entry which is preliminary data.</text>
</comment>
<organism evidence="2 3">
    <name type="scientific">Nocardia tenerifensis</name>
    <dbReference type="NCBI Taxonomy" id="228006"/>
    <lineage>
        <taxon>Bacteria</taxon>
        <taxon>Bacillati</taxon>
        <taxon>Actinomycetota</taxon>
        <taxon>Actinomycetes</taxon>
        <taxon>Mycobacteriales</taxon>
        <taxon>Nocardiaceae</taxon>
        <taxon>Nocardia</taxon>
    </lineage>
</organism>
<dbReference type="InterPro" id="IPR029442">
    <property type="entry name" value="GyrI-like"/>
</dbReference>
<sequence>MNDAEPQLVTIDAAATAVVRDVVPVTALRDFFDTSFGALAEAISAQGLTVVGPAFGLYRGDPGDTLDIEVGFPTDRAVQPSGTVTVGSLPGGRVARLLHVGGFDGLTSSWDRLHSWILAQGLDASSQRWEVYVTQPSPEMDPADLRTELNWPVAESV</sequence>
<evidence type="ECO:0000313" key="3">
    <source>
        <dbReference type="Proteomes" id="UP000247569"/>
    </source>
</evidence>
<dbReference type="AlphaFoldDB" id="A0A318KHT0"/>
<proteinExistence type="predicted"/>
<dbReference type="Proteomes" id="UP000247569">
    <property type="component" value="Unassembled WGS sequence"/>
</dbReference>
<dbReference type="OrthoDB" id="64208at2"/>
<gene>
    <name evidence="2" type="ORF">DFR70_1011157</name>
</gene>
<protein>
    <submittedName>
        <fullName evidence="2">Effector-binding domain-containing protein</fullName>
    </submittedName>
</protein>
<dbReference type="RefSeq" id="WP_040742505.1">
    <property type="nucleotide sequence ID" value="NZ_QJKF01000001.1"/>
</dbReference>
<dbReference type="Gene3D" id="3.20.80.10">
    <property type="entry name" value="Regulatory factor, effector binding domain"/>
    <property type="match status" value="1"/>
</dbReference>
<accession>A0A318KHT0</accession>
<dbReference type="EMBL" id="QJKF01000001">
    <property type="protein sequence ID" value="PXX71723.1"/>
    <property type="molecule type" value="Genomic_DNA"/>
</dbReference>
<feature type="domain" description="AraC effector-binding" evidence="1">
    <location>
        <begin position="4"/>
        <end position="154"/>
    </location>
</feature>
<dbReference type="InterPro" id="IPR010499">
    <property type="entry name" value="AraC_E-bd"/>
</dbReference>
<reference evidence="2 3" key="1">
    <citation type="submission" date="2018-05" db="EMBL/GenBank/DDBJ databases">
        <title>Genomic Encyclopedia of Type Strains, Phase IV (KMG-IV): sequencing the most valuable type-strain genomes for metagenomic binning, comparative biology and taxonomic classification.</title>
        <authorList>
            <person name="Goeker M."/>
        </authorList>
    </citation>
    <scope>NUCLEOTIDE SEQUENCE [LARGE SCALE GENOMIC DNA]</scope>
    <source>
        <strain evidence="2 3">DSM 44704</strain>
    </source>
</reference>
<evidence type="ECO:0000259" key="1">
    <source>
        <dbReference type="SMART" id="SM00871"/>
    </source>
</evidence>
<name>A0A318KHT0_9NOCA</name>
<dbReference type="Pfam" id="PF06445">
    <property type="entry name" value="GyrI-like"/>
    <property type="match status" value="1"/>
</dbReference>
<dbReference type="InterPro" id="IPR011256">
    <property type="entry name" value="Reg_factor_effector_dom_sf"/>
</dbReference>
<keyword evidence="3" id="KW-1185">Reference proteome</keyword>